<evidence type="ECO:0000256" key="6">
    <source>
        <dbReference type="PROSITE-ProRule" id="PRU10141"/>
    </source>
</evidence>
<dbReference type="Pfam" id="PF00069">
    <property type="entry name" value="Pkinase"/>
    <property type="match status" value="1"/>
</dbReference>
<dbReference type="PROSITE" id="PS00107">
    <property type="entry name" value="PROTEIN_KINASE_ATP"/>
    <property type="match status" value="1"/>
</dbReference>
<evidence type="ECO:0000256" key="4">
    <source>
        <dbReference type="ARBA" id="ARBA00022777"/>
    </source>
</evidence>
<evidence type="ECO:0000313" key="10">
    <source>
        <dbReference type="Proteomes" id="UP001219355"/>
    </source>
</evidence>
<dbReference type="SMART" id="SM00220">
    <property type="entry name" value="S_TKc"/>
    <property type="match status" value="1"/>
</dbReference>
<keyword evidence="10" id="KW-1185">Reference proteome</keyword>
<dbReference type="InterPro" id="IPR000719">
    <property type="entry name" value="Prot_kinase_dom"/>
</dbReference>
<evidence type="ECO:0000256" key="2">
    <source>
        <dbReference type="ARBA" id="ARBA00022679"/>
    </source>
</evidence>
<dbReference type="SUPFAM" id="SSF56112">
    <property type="entry name" value="Protein kinase-like (PK-like)"/>
    <property type="match status" value="1"/>
</dbReference>
<dbReference type="InterPro" id="IPR050494">
    <property type="entry name" value="Ser_Thr_dual-spec_kinase"/>
</dbReference>
<keyword evidence="7" id="KW-0175">Coiled coil</keyword>
<keyword evidence="3 6" id="KW-0547">Nucleotide-binding</keyword>
<dbReference type="AlphaFoldDB" id="A0AAF0DJ22"/>
<dbReference type="EMBL" id="CP120629">
    <property type="protein sequence ID" value="WEW59610.1"/>
    <property type="molecule type" value="Genomic_DNA"/>
</dbReference>
<evidence type="ECO:0000256" key="1">
    <source>
        <dbReference type="ARBA" id="ARBA00022527"/>
    </source>
</evidence>
<dbReference type="Proteomes" id="UP001219355">
    <property type="component" value="Chromosome 3"/>
</dbReference>
<reference evidence="9" key="1">
    <citation type="submission" date="2023-03" db="EMBL/GenBank/DDBJ databases">
        <title>Emydomyces testavorans Genome Sequence.</title>
        <authorList>
            <person name="Hoyer L."/>
        </authorList>
    </citation>
    <scope>NUCLEOTIDE SEQUENCE</scope>
    <source>
        <strain evidence="9">16-2883</strain>
    </source>
</reference>
<organism evidence="9 10">
    <name type="scientific">Emydomyces testavorans</name>
    <dbReference type="NCBI Taxonomy" id="2070801"/>
    <lineage>
        <taxon>Eukaryota</taxon>
        <taxon>Fungi</taxon>
        <taxon>Dikarya</taxon>
        <taxon>Ascomycota</taxon>
        <taxon>Pezizomycotina</taxon>
        <taxon>Eurotiomycetes</taxon>
        <taxon>Eurotiomycetidae</taxon>
        <taxon>Onygenales</taxon>
        <taxon>Nannizziopsiaceae</taxon>
        <taxon>Emydomyces</taxon>
    </lineage>
</organism>
<gene>
    <name evidence="9" type="ORF">PRK78_005087</name>
</gene>
<keyword evidence="2" id="KW-0808">Transferase</keyword>
<accession>A0AAF0DJ22</accession>
<feature type="binding site" evidence="6">
    <location>
        <position position="264"/>
    </location>
    <ligand>
        <name>ATP</name>
        <dbReference type="ChEBI" id="CHEBI:30616"/>
    </ligand>
</feature>
<dbReference type="InterPro" id="IPR011009">
    <property type="entry name" value="Kinase-like_dom_sf"/>
</dbReference>
<evidence type="ECO:0000256" key="3">
    <source>
        <dbReference type="ARBA" id="ARBA00022741"/>
    </source>
</evidence>
<evidence type="ECO:0000313" key="9">
    <source>
        <dbReference type="EMBL" id="WEW59610.1"/>
    </source>
</evidence>
<evidence type="ECO:0000256" key="5">
    <source>
        <dbReference type="ARBA" id="ARBA00022840"/>
    </source>
</evidence>
<dbReference type="Gene3D" id="3.30.200.20">
    <property type="entry name" value="Phosphorylase Kinase, domain 1"/>
    <property type="match status" value="1"/>
</dbReference>
<keyword evidence="4" id="KW-0418">Kinase</keyword>
<dbReference type="Gene3D" id="1.10.510.10">
    <property type="entry name" value="Transferase(Phosphotransferase) domain 1"/>
    <property type="match status" value="1"/>
</dbReference>
<protein>
    <recommendedName>
        <fullName evidence="8">Protein kinase domain-containing protein</fullName>
    </recommendedName>
</protein>
<dbReference type="GO" id="GO:0005524">
    <property type="term" value="F:ATP binding"/>
    <property type="evidence" value="ECO:0007669"/>
    <property type="project" value="UniProtKB-UniRule"/>
</dbReference>
<dbReference type="PANTHER" id="PTHR24058">
    <property type="entry name" value="DUAL SPECIFICITY PROTEIN KINASE"/>
    <property type="match status" value="1"/>
</dbReference>
<name>A0AAF0DJ22_9EURO</name>
<proteinExistence type="predicted"/>
<evidence type="ECO:0000259" key="8">
    <source>
        <dbReference type="PROSITE" id="PS50011"/>
    </source>
</evidence>
<dbReference type="PROSITE" id="PS50011">
    <property type="entry name" value="PROTEIN_KINASE_DOM"/>
    <property type="match status" value="1"/>
</dbReference>
<dbReference type="InterPro" id="IPR017441">
    <property type="entry name" value="Protein_kinase_ATP_BS"/>
</dbReference>
<feature type="coiled-coil region" evidence="7">
    <location>
        <begin position="260"/>
        <end position="294"/>
    </location>
</feature>
<evidence type="ECO:0000256" key="7">
    <source>
        <dbReference type="SAM" id="Coils"/>
    </source>
</evidence>
<keyword evidence="1" id="KW-0723">Serine/threonine-protein kinase</keyword>
<keyword evidence="5 6" id="KW-0067">ATP-binding</keyword>
<sequence>MAAEVAPFRGPLVAAILRPSNTAAKVAFHLVAAASLTQKSHGYEGFMHINSEQQYDEEVARALLGRWHDHESDSATDPTSSTEAYLSSTMAAWTAITPSTWALPLATRGSGTHEDGSETDFILTTPGESTVRVKHARFNFNPTTGFLCVNKRRRSSILTVNSHVVDVSPFAFNHGRVNISIGHLGYVFEYTDFAYDSAYPPARLQYFREHLRVEEPPPVYLETTPLKEGNITVGQWTIHSFLGAGGFGRVCAATNAKSQVVAMKNLIRNLNQSVDNIENEVKVLRELTELAESSGHSGRLLLLRDVIYHFGNNANQSTILENAWLVMEPVVQHTFTRLMPNLSDSATRTTRTALFREALLGVNFLHSHGWIHADLKPENIGVRRRDPPQVVLLDLGSAIKIPSSGMV</sequence>
<dbReference type="GO" id="GO:0004674">
    <property type="term" value="F:protein serine/threonine kinase activity"/>
    <property type="evidence" value="ECO:0007669"/>
    <property type="project" value="UniProtKB-KW"/>
</dbReference>
<feature type="domain" description="Protein kinase" evidence="8">
    <location>
        <begin position="236"/>
        <end position="407"/>
    </location>
</feature>